<proteinExistence type="predicted"/>
<sequence>MHTDPYRFASLPQDDVERIRQLEQRLRETNGHEVTLIAYENAEAGEESTGK</sequence>
<protein>
    <submittedName>
        <fullName evidence="1">Uncharacterized protein</fullName>
    </submittedName>
</protein>
<keyword evidence="2" id="KW-1185">Reference proteome</keyword>
<gene>
    <name evidence="1" type="ORF">H7C19_04065</name>
</gene>
<dbReference type="Proteomes" id="UP000547209">
    <property type="component" value="Unassembled WGS sequence"/>
</dbReference>
<evidence type="ECO:0000313" key="2">
    <source>
        <dbReference type="Proteomes" id="UP000547209"/>
    </source>
</evidence>
<accession>A0A7X0RLW0</accession>
<dbReference type="RefSeq" id="WP_185141305.1">
    <property type="nucleotide sequence ID" value="NZ_JACJVP010000005.1"/>
</dbReference>
<comment type="caution">
    <text evidence="1">The sequence shown here is derived from an EMBL/GenBank/DDBJ whole genome shotgun (WGS) entry which is preliminary data.</text>
</comment>
<dbReference type="AlphaFoldDB" id="A0A7X0RLW0"/>
<organism evidence="1 2">
    <name type="scientific">Cohnella nanjingensis</name>
    <dbReference type="NCBI Taxonomy" id="1387779"/>
    <lineage>
        <taxon>Bacteria</taxon>
        <taxon>Bacillati</taxon>
        <taxon>Bacillota</taxon>
        <taxon>Bacilli</taxon>
        <taxon>Bacillales</taxon>
        <taxon>Paenibacillaceae</taxon>
        <taxon>Cohnella</taxon>
    </lineage>
</organism>
<reference evidence="1 2" key="1">
    <citation type="submission" date="2020-08" db="EMBL/GenBank/DDBJ databases">
        <title>Cohnella phylogeny.</title>
        <authorList>
            <person name="Dunlap C."/>
        </authorList>
    </citation>
    <scope>NUCLEOTIDE SEQUENCE [LARGE SCALE GENOMIC DNA]</scope>
    <source>
        <strain evidence="1 2">DSM 28246</strain>
    </source>
</reference>
<dbReference type="EMBL" id="JACJVP010000005">
    <property type="protein sequence ID" value="MBB6669860.1"/>
    <property type="molecule type" value="Genomic_DNA"/>
</dbReference>
<name>A0A7X0RLW0_9BACL</name>
<evidence type="ECO:0000313" key="1">
    <source>
        <dbReference type="EMBL" id="MBB6669860.1"/>
    </source>
</evidence>